<dbReference type="InterPro" id="IPR001878">
    <property type="entry name" value="Znf_CCHC"/>
</dbReference>
<dbReference type="SUPFAM" id="SSF57756">
    <property type="entry name" value="Retrovirus zinc finger-like domains"/>
    <property type="match status" value="1"/>
</dbReference>
<evidence type="ECO:0000256" key="1">
    <source>
        <dbReference type="PROSITE-ProRule" id="PRU00047"/>
    </source>
</evidence>
<protein>
    <recommendedName>
        <fullName evidence="2">CCHC-type domain-containing protein</fullName>
    </recommendedName>
</protein>
<feature type="domain" description="CCHC-type" evidence="2">
    <location>
        <begin position="32"/>
        <end position="48"/>
    </location>
</feature>
<dbReference type="EMBL" id="GL436624">
    <property type="protein sequence ID" value="EFN71719.1"/>
    <property type="molecule type" value="Genomic_DNA"/>
</dbReference>
<dbReference type="AlphaFoldDB" id="E2A4C1"/>
<keyword evidence="4" id="KW-1185">Reference proteome</keyword>
<keyword evidence="1" id="KW-0863">Zinc-finger</keyword>
<name>E2A4C1_CAMFO</name>
<keyword evidence="1" id="KW-0862">Zinc</keyword>
<dbReference type="InterPro" id="IPR036875">
    <property type="entry name" value="Znf_CCHC_sf"/>
</dbReference>
<evidence type="ECO:0000259" key="2">
    <source>
        <dbReference type="PROSITE" id="PS50158"/>
    </source>
</evidence>
<proteinExistence type="predicted"/>
<dbReference type="GO" id="GO:0003676">
    <property type="term" value="F:nucleic acid binding"/>
    <property type="evidence" value="ECO:0007669"/>
    <property type="project" value="InterPro"/>
</dbReference>
<evidence type="ECO:0000313" key="4">
    <source>
        <dbReference type="Proteomes" id="UP000000311"/>
    </source>
</evidence>
<feature type="non-terminal residue" evidence="3">
    <location>
        <position position="1"/>
    </location>
</feature>
<dbReference type="GO" id="GO:0008270">
    <property type="term" value="F:zinc ion binding"/>
    <property type="evidence" value="ECO:0007669"/>
    <property type="project" value="UniProtKB-KW"/>
</dbReference>
<dbReference type="PROSITE" id="PS50158">
    <property type="entry name" value="ZF_CCHC"/>
    <property type="match status" value="2"/>
</dbReference>
<organism evidence="4">
    <name type="scientific">Camponotus floridanus</name>
    <name type="common">Florida carpenter ant</name>
    <dbReference type="NCBI Taxonomy" id="104421"/>
    <lineage>
        <taxon>Eukaryota</taxon>
        <taxon>Metazoa</taxon>
        <taxon>Ecdysozoa</taxon>
        <taxon>Arthropoda</taxon>
        <taxon>Hexapoda</taxon>
        <taxon>Insecta</taxon>
        <taxon>Pterygota</taxon>
        <taxon>Neoptera</taxon>
        <taxon>Endopterygota</taxon>
        <taxon>Hymenoptera</taxon>
        <taxon>Apocrita</taxon>
        <taxon>Aculeata</taxon>
        <taxon>Formicoidea</taxon>
        <taxon>Formicidae</taxon>
        <taxon>Formicinae</taxon>
        <taxon>Camponotus</taxon>
    </lineage>
</organism>
<feature type="non-terminal residue" evidence="3">
    <location>
        <position position="63"/>
    </location>
</feature>
<sequence length="63" mass="6642">ILPSVGPPRCYTCLEVGHLAAQCKGVADRSGRCYRCGARSHKLRSCRSPPACPLCGDAGRPAD</sequence>
<dbReference type="SMART" id="SM00343">
    <property type="entry name" value="ZnF_C2HC"/>
    <property type="match status" value="2"/>
</dbReference>
<dbReference type="Proteomes" id="UP000000311">
    <property type="component" value="Unassembled WGS sequence"/>
</dbReference>
<dbReference type="Pfam" id="PF00098">
    <property type="entry name" value="zf-CCHC"/>
    <property type="match status" value="1"/>
</dbReference>
<reference evidence="3 4" key="1">
    <citation type="journal article" date="2010" name="Science">
        <title>Genomic comparison of the ants Camponotus floridanus and Harpegnathos saltator.</title>
        <authorList>
            <person name="Bonasio R."/>
            <person name="Zhang G."/>
            <person name="Ye C."/>
            <person name="Mutti N.S."/>
            <person name="Fang X."/>
            <person name="Qin N."/>
            <person name="Donahue G."/>
            <person name="Yang P."/>
            <person name="Li Q."/>
            <person name="Li C."/>
            <person name="Zhang P."/>
            <person name="Huang Z."/>
            <person name="Berger S.L."/>
            <person name="Reinberg D."/>
            <person name="Wang J."/>
            <person name="Liebig J."/>
        </authorList>
    </citation>
    <scope>NUCLEOTIDE SEQUENCE [LARGE SCALE GENOMIC DNA]</scope>
    <source>
        <strain evidence="4">C129</strain>
    </source>
</reference>
<feature type="domain" description="CCHC-type" evidence="2">
    <location>
        <begin position="9"/>
        <end position="24"/>
    </location>
</feature>
<dbReference type="OMA" id="CKATSAH"/>
<dbReference type="Gene3D" id="4.10.60.10">
    <property type="entry name" value="Zinc finger, CCHC-type"/>
    <property type="match status" value="1"/>
</dbReference>
<keyword evidence="1" id="KW-0479">Metal-binding</keyword>
<dbReference type="InParanoid" id="E2A4C1"/>
<accession>E2A4C1</accession>
<evidence type="ECO:0000313" key="3">
    <source>
        <dbReference type="EMBL" id="EFN71719.1"/>
    </source>
</evidence>
<gene>
    <name evidence="3" type="ORF">EAG_08326</name>
</gene>